<keyword evidence="10" id="KW-0539">Nucleus</keyword>
<evidence type="ECO:0000256" key="2">
    <source>
        <dbReference type="ARBA" id="ARBA00006991"/>
    </source>
</evidence>
<keyword evidence="3" id="KW-0479">Metal-binding</keyword>
<keyword evidence="6" id="KW-0862">Zinc</keyword>
<dbReference type="InterPro" id="IPR013087">
    <property type="entry name" value="Znf_C2H2_type"/>
</dbReference>
<keyword evidence="8" id="KW-0238">DNA-binding</keyword>
<organism evidence="14 15">
    <name type="scientific">Crassostrea virginica</name>
    <name type="common">Eastern oyster</name>
    <dbReference type="NCBI Taxonomy" id="6565"/>
    <lineage>
        <taxon>Eukaryota</taxon>
        <taxon>Metazoa</taxon>
        <taxon>Spiralia</taxon>
        <taxon>Lophotrochozoa</taxon>
        <taxon>Mollusca</taxon>
        <taxon>Bivalvia</taxon>
        <taxon>Autobranchia</taxon>
        <taxon>Pteriomorphia</taxon>
        <taxon>Ostreida</taxon>
        <taxon>Ostreoidea</taxon>
        <taxon>Ostreidae</taxon>
        <taxon>Crassostrea</taxon>
    </lineage>
</organism>
<dbReference type="GeneID" id="111132144"/>
<dbReference type="Pfam" id="PF00096">
    <property type="entry name" value="zf-C2H2"/>
    <property type="match status" value="3"/>
</dbReference>
<dbReference type="Proteomes" id="UP000694844">
    <property type="component" value="Chromosome 5"/>
</dbReference>
<feature type="domain" description="C2H2-type" evidence="13">
    <location>
        <begin position="538"/>
        <end position="561"/>
    </location>
</feature>
<dbReference type="GO" id="GO:0005634">
    <property type="term" value="C:nucleus"/>
    <property type="evidence" value="ECO:0007669"/>
    <property type="project" value="UniProtKB-SubCell"/>
</dbReference>
<dbReference type="FunFam" id="3.30.160.60:FF:001370">
    <property type="entry name" value="Zinc finger protein"/>
    <property type="match status" value="1"/>
</dbReference>
<evidence type="ECO:0000256" key="5">
    <source>
        <dbReference type="ARBA" id="ARBA00022771"/>
    </source>
</evidence>
<keyword evidence="14" id="KW-1185">Reference proteome</keyword>
<comment type="similarity">
    <text evidence="2">Belongs to the krueppel C2H2-type zinc-finger protein family.</text>
</comment>
<evidence type="ECO:0000313" key="16">
    <source>
        <dbReference type="RefSeq" id="XP_022335584.1"/>
    </source>
</evidence>
<evidence type="ECO:0000256" key="9">
    <source>
        <dbReference type="ARBA" id="ARBA00023163"/>
    </source>
</evidence>
<comment type="subcellular location">
    <subcellularLocation>
        <location evidence="1">Nucleus</location>
    </subcellularLocation>
</comment>
<evidence type="ECO:0000256" key="11">
    <source>
        <dbReference type="PROSITE-ProRule" id="PRU00042"/>
    </source>
</evidence>
<dbReference type="RefSeq" id="XP_022335583.1">
    <property type="nucleotide sequence ID" value="XM_022479875.1"/>
</dbReference>
<dbReference type="GO" id="GO:0003690">
    <property type="term" value="F:double-stranded DNA binding"/>
    <property type="evidence" value="ECO:0007669"/>
    <property type="project" value="UniProtKB-ARBA"/>
</dbReference>
<feature type="region of interest" description="Disordered" evidence="12">
    <location>
        <begin position="244"/>
        <end position="265"/>
    </location>
</feature>
<feature type="compositionally biased region" description="Polar residues" evidence="12">
    <location>
        <begin position="244"/>
        <end position="255"/>
    </location>
</feature>
<dbReference type="SMART" id="SM00355">
    <property type="entry name" value="ZnF_C2H2"/>
    <property type="match status" value="9"/>
</dbReference>
<gene>
    <name evidence="15 16" type="primary">LOC111132144</name>
</gene>
<evidence type="ECO:0000313" key="14">
    <source>
        <dbReference type="Proteomes" id="UP000694844"/>
    </source>
</evidence>
<keyword evidence="9" id="KW-0804">Transcription</keyword>
<dbReference type="KEGG" id="cvn:111132144"/>
<protein>
    <submittedName>
        <fullName evidence="15 16">Zinc finger protein 729-like</fullName>
    </submittedName>
</protein>
<dbReference type="RefSeq" id="XP_022335584.1">
    <property type="nucleotide sequence ID" value="XM_022479876.1"/>
</dbReference>
<dbReference type="PROSITE" id="PS00028">
    <property type="entry name" value="ZINC_FINGER_C2H2_1"/>
    <property type="match status" value="6"/>
</dbReference>
<keyword evidence="4" id="KW-0677">Repeat</keyword>
<evidence type="ECO:0000313" key="15">
    <source>
        <dbReference type="RefSeq" id="XP_022335583.1"/>
    </source>
</evidence>
<dbReference type="AlphaFoldDB" id="A0A8B8E7I0"/>
<feature type="domain" description="C2H2-type" evidence="13">
    <location>
        <begin position="479"/>
        <end position="506"/>
    </location>
</feature>
<sequence>MMDKFICGICTEEFSNVLAFLQHKVNHVGPGVPAGCDLCQLSYTRQNTLKEHYKKKHRVNLQVKTPQSKEKLPHQPQVCTVKSTIQDDRQRANCENTGRTALTSSDEASQSKNDATPEVVSTDILLNDIDGEIENSSTGNVRNIYIHVEPSLIQDEDSTQVNSSEQMVDETKQPHISDTPVVPEFLTPPGPDIENEERPNKDISDLSECLEEFQQFSSVDGESDLTAGAREEDICEVHNDTQDSAMDTEFSSDGSENFKENSMPRRSRISMYNSEVPKFTSDSIFQETQEGDYFFILFMEEKEGQSLGYGKMMLKCLHCSYVTDFKASLSRHMKKDHPDMINLHSKIRIVMHGNEKDFNDQKVMKMSEYNAMQACERRKKNGKKVRGVETQDMVGNFSCRVCSKVFNRLRYLRKHVLTHQNNQQFLCDECGKAFKTKTYLAAHRKTHKKEAFHCRQCDFVSTVALAIHTHRQIHTEGSVICDICGTAYSDKSTLLKHKQVHDLSRPYACDFPGCTFRFKTEMRCNAHIKNHTNTQGQFKCHKCDYVFRYKHHLKRHEARKHGLVTSSEKCKEVEREDELKALVIEEIPELDSVNLIVDHEINREQFNLQTALQNNSLVIATDEDGNAVNYEVTDISMNVQYQTLMSGAHHLACQTDGDTMLIPDNECNQVIVTADQSNSIGHTHVMETEVCSSAVVE</sequence>
<dbReference type="PROSITE" id="PS50157">
    <property type="entry name" value="ZINC_FINGER_C2H2_2"/>
    <property type="match status" value="4"/>
</dbReference>
<feature type="domain" description="C2H2-type" evidence="13">
    <location>
        <begin position="425"/>
        <end position="452"/>
    </location>
</feature>
<evidence type="ECO:0000256" key="3">
    <source>
        <dbReference type="ARBA" id="ARBA00022723"/>
    </source>
</evidence>
<evidence type="ECO:0000256" key="8">
    <source>
        <dbReference type="ARBA" id="ARBA00023125"/>
    </source>
</evidence>
<reference evidence="15 16" key="1">
    <citation type="submission" date="2025-04" db="UniProtKB">
        <authorList>
            <consortium name="RefSeq"/>
        </authorList>
    </citation>
    <scope>IDENTIFICATION</scope>
    <source>
        <tissue evidence="15 16">Whole sample</tissue>
    </source>
</reference>
<proteinExistence type="inferred from homology"/>
<accession>A0A8B8E7I0</accession>
<evidence type="ECO:0000256" key="12">
    <source>
        <dbReference type="SAM" id="MobiDB-lite"/>
    </source>
</evidence>
<dbReference type="SUPFAM" id="SSF57667">
    <property type="entry name" value="beta-beta-alpha zinc fingers"/>
    <property type="match status" value="4"/>
</dbReference>
<evidence type="ECO:0000256" key="7">
    <source>
        <dbReference type="ARBA" id="ARBA00023015"/>
    </source>
</evidence>
<evidence type="ECO:0000259" key="13">
    <source>
        <dbReference type="PROSITE" id="PS50157"/>
    </source>
</evidence>
<dbReference type="InterPro" id="IPR036236">
    <property type="entry name" value="Znf_C2H2_sf"/>
</dbReference>
<dbReference type="InterPro" id="IPR050888">
    <property type="entry name" value="ZnF_C2H2-type_TF"/>
</dbReference>
<dbReference type="PANTHER" id="PTHR24406">
    <property type="entry name" value="TRANSCRIPTIONAL REPRESSOR CTCFL-RELATED"/>
    <property type="match status" value="1"/>
</dbReference>
<keyword evidence="5 11" id="KW-0863">Zinc-finger</keyword>
<evidence type="ECO:0000256" key="6">
    <source>
        <dbReference type="ARBA" id="ARBA00022833"/>
    </source>
</evidence>
<evidence type="ECO:0000256" key="1">
    <source>
        <dbReference type="ARBA" id="ARBA00004123"/>
    </source>
</evidence>
<dbReference type="Gene3D" id="3.30.160.60">
    <property type="entry name" value="Classic Zinc Finger"/>
    <property type="match status" value="4"/>
</dbReference>
<feature type="region of interest" description="Disordered" evidence="12">
    <location>
        <begin position="171"/>
        <end position="199"/>
    </location>
</feature>
<dbReference type="GO" id="GO:0008270">
    <property type="term" value="F:zinc ion binding"/>
    <property type="evidence" value="ECO:0007669"/>
    <property type="project" value="UniProtKB-KW"/>
</dbReference>
<keyword evidence="7" id="KW-0805">Transcription regulation</keyword>
<name>A0A8B8E7I0_CRAVI</name>
<feature type="domain" description="C2H2-type" evidence="13">
    <location>
        <begin position="397"/>
        <end position="424"/>
    </location>
</feature>
<evidence type="ECO:0000256" key="4">
    <source>
        <dbReference type="ARBA" id="ARBA00022737"/>
    </source>
</evidence>
<evidence type="ECO:0000256" key="10">
    <source>
        <dbReference type="ARBA" id="ARBA00023242"/>
    </source>
</evidence>
<dbReference type="OrthoDB" id="6077919at2759"/>